<dbReference type="InterPro" id="IPR002606">
    <property type="entry name" value="Riboflavin_kinase_bac"/>
</dbReference>
<evidence type="ECO:0000256" key="13">
    <source>
        <dbReference type="ARBA" id="ARBA00049494"/>
    </source>
</evidence>
<evidence type="ECO:0000256" key="1">
    <source>
        <dbReference type="ARBA" id="ARBA00004726"/>
    </source>
</evidence>
<dbReference type="InterPro" id="IPR015865">
    <property type="entry name" value="Riboflavin_kinase_bac/euk"/>
</dbReference>
<evidence type="ECO:0000256" key="7">
    <source>
        <dbReference type="ARBA" id="ARBA00022741"/>
    </source>
</evidence>
<proteinExistence type="inferred from homology"/>
<dbReference type="SMART" id="SM00904">
    <property type="entry name" value="Flavokinase"/>
    <property type="match status" value="1"/>
</dbReference>
<evidence type="ECO:0000313" key="16">
    <source>
        <dbReference type="EMBL" id="MFD2760331.1"/>
    </source>
</evidence>
<dbReference type="CDD" id="cd02064">
    <property type="entry name" value="FAD_synthetase_N"/>
    <property type="match status" value="1"/>
</dbReference>
<comment type="pathway">
    <text evidence="2 14">Cofactor biosynthesis; FMN biosynthesis; FMN from riboflavin (ATP route): step 1/1.</text>
</comment>
<dbReference type="InterPro" id="IPR015864">
    <property type="entry name" value="FAD_synthase"/>
</dbReference>
<keyword evidence="6 14" id="KW-0548">Nucleotidyltransferase</keyword>
<organism evidence="16 17">
    <name type="scientific">Lentibacillus juripiscarius</name>
    <dbReference type="NCBI Taxonomy" id="257446"/>
    <lineage>
        <taxon>Bacteria</taxon>
        <taxon>Bacillati</taxon>
        <taxon>Bacillota</taxon>
        <taxon>Bacilli</taxon>
        <taxon>Bacillales</taxon>
        <taxon>Bacillaceae</taxon>
        <taxon>Lentibacillus</taxon>
    </lineage>
</organism>
<accession>A0ABW5V3A7</accession>
<dbReference type="InterPro" id="IPR023465">
    <property type="entry name" value="Riboflavin_kinase_dom_sf"/>
</dbReference>
<dbReference type="NCBIfam" id="NF004162">
    <property type="entry name" value="PRK05627.1-5"/>
    <property type="match status" value="1"/>
</dbReference>
<evidence type="ECO:0000256" key="6">
    <source>
        <dbReference type="ARBA" id="ARBA00022695"/>
    </source>
</evidence>
<evidence type="ECO:0000256" key="3">
    <source>
        <dbReference type="ARBA" id="ARBA00022630"/>
    </source>
</evidence>
<dbReference type="SUPFAM" id="SSF82114">
    <property type="entry name" value="Riboflavin kinase-like"/>
    <property type="match status" value="1"/>
</dbReference>
<evidence type="ECO:0000256" key="9">
    <source>
        <dbReference type="ARBA" id="ARBA00022827"/>
    </source>
</evidence>
<evidence type="ECO:0000256" key="11">
    <source>
        <dbReference type="ARBA" id="ARBA00023268"/>
    </source>
</evidence>
<dbReference type="Proteomes" id="UP001597502">
    <property type="component" value="Unassembled WGS sequence"/>
</dbReference>
<dbReference type="InterPro" id="IPR023468">
    <property type="entry name" value="Riboflavin_kinase"/>
</dbReference>
<evidence type="ECO:0000259" key="15">
    <source>
        <dbReference type="SMART" id="SM00904"/>
    </source>
</evidence>
<comment type="pathway">
    <text evidence="1 14">Cofactor biosynthesis; FAD biosynthesis; FAD from FMN: step 1/1.</text>
</comment>
<keyword evidence="9 14" id="KW-0274">FAD</keyword>
<comment type="catalytic activity">
    <reaction evidence="12 14">
        <text>riboflavin + ATP = FMN + ADP + H(+)</text>
        <dbReference type="Rhea" id="RHEA:14357"/>
        <dbReference type="ChEBI" id="CHEBI:15378"/>
        <dbReference type="ChEBI" id="CHEBI:30616"/>
        <dbReference type="ChEBI" id="CHEBI:57986"/>
        <dbReference type="ChEBI" id="CHEBI:58210"/>
        <dbReference type="ChEBI" id="CHEBI:456216"/>
        <dbReference type="EC" id="2.7.1.26"/>
    </reaction>
</comment>
<protein>
    <recommendedName>
        <fullName evidence="14">Riboflavin biosynthesis protein</fullName>
    </recommendedName>
    <domain>
        <recommendedName>
            <fullName evidence="14">Riboflavin kinase</fullName>
            <ecNumber evidence="14">2.7.1.26</ecNumber>
        </recommendedName>
        <alternativeName>
            <fullName evidence="14">Flavokinase</fullName>
        </alternativeName>
    </domain>
    <domain>
        <recommendedName>
            <fullName evidence="14">FMN adenylyltransferase</fullName>
            <ecNumber evidence="14">2.7.7.2</ecNumber>
        </recommendedName>
        <alternativeName>
            <fullName evidence="14">FAD pyrophosphorylase</fullName>
        </alternativeName>
        <alternativeName>
            <fullName evidence="14">FAD synthase</fullName>
        </alternativeName>
    </domain>
</protein>
<dbReference type="EC" id="2.7.1.26" evidence="14"/>
<feature type="domain" description="Riboflavin kinase" evidence="15">
    <location>
        <begin position="185"/>
        <end position="311"/>
    </location>
</feature>
<comment type="catalytic activity">
    <reaction evidence="13 14">
        <text>FMN + ATP + H(+) = FAD + diphosphate</text>
        <dbReference type="Rhea" id="RHEA:17237"/>
        <dbReference type="ChEBI" id="CHEBI:15378"/>
        <dbReference type="ChEBI" id="CHEBI:30616"/>
        <dbReference type="ChEBI" id="CHEBI:33019"/>
        <dbReference type="ChEBI" id="CHEBI:57692"/>
        <dbReference type="ChEBI" id="CHEBI:58210"/>
        <dbReference type="EC" id="2.7.7.2"/>
    </reaction>
</comment>
<evidence type="ECO:0000256" key="5">
    <source>
        <dbReference type="ARBA" id="ARBA00022679"/>
    </source>
</evidence>
<gene>
    <name evidence="16" type="ORF">ACFSUO_05005</name>
</gene>
<keyword evidence="10 14" id="KW-0067">ATP-binding</keyword>
<reference evidence="17" key="1">
    <citation type="journal article" date="2019" name="Int. J. Syst. Evol. Microbiol.">
        <title>The Global Catalogue of Microorganisms (GCM) 10K type strain sequencing project: providing services to taxonomists for standard genome sequencing and annotation.</title>
        <authorList>
            <consortium name="The Broad Institute Genomics Platform"/>
            <consortium name="The Broad Institute Genome Sequencing Center for Infectious Disease"/>
            <person name="Wu L."/>
            <person name="Ma J."/>
        </authorList>
    </citation>
    <scope>NUCLEOTIDE SEQUENCE [LARGE SCALE GENOMIC DNA]</scope>
    <source>
        <strain evidence="17">TISTR 1535</strain>
    </source>
</reference>
<evidence type="ECO:0000256" key="10">
    <source>
        <dbReference type="ARBA" id="ARBA00022840"/>
    </source>
</evidence>
<dbReference type="GO" id="GO:0008531">
    <property type="term" value="F:riboflavin kinase activity"/>
    <property type="evidence" value="ECO:0007669"/>
    <property type="project" value="UniProtKB-EC"/>
</dbReference>
<evidence type="ECO:0000256" key="2">
    <source>
        <dbReference type="ARBA" id="ARBA00005201"/>
    </source>
</evidence>
<dbReference type="EMBL" id="JBHUNA010000009">
    <property type="protein sequence ID" value="MFD2760331.1"/>
    <property type="molecule type" value="Genomic_DNA"/>
</dbReference>
<keyword evidence="5 14" id="KW-0808">Transferase</keyword>
<dbReference type="SUPFAM" id="SSF52374">
    <property type="entry name" value="Nucleotidylyl transferase"/>
    <property type="match status" value="1"/>
</dbReference>
<name>A0ABW5V3A7_9BACI</name>
<dbReference type="PANTHER" id="PTHR22749">
    <property type="entry name" value="RIBOFLAVIN KINASE/FMN ADENYLYLTRANSFERASE"/>
    <property type="match status" value="1"/>
</dbReference>
<dbReference type="RefSeq" id="WP_382391716.1">
    <property type="nucleotide sequence ID" value="NZ_JBHUNA010000009.1"/>
</dbReference>
<dbReference type="Gene3D" id="3.40.50.620">
    <property type="entry name" value="HUPs"/>
    <property type="match status" value="1"/>
</dbReference>
<dbReference type="EC" id="2.7.7.2" evidence="14"/>
<keyword evidence="17" id="KW-1185">Reference proteome</keyword>
<dbReference type="Gene3D" id="2.40.30.30">
    <property type="entry name" value="Riboflavin kinase-like"/>
    <property type="match status" value="1"/>
</dbReference>
<keyword evidence="11" id="KW-0511">Multifunctional enzyme</keyword>
<evidence type="ECO:0000256" key="8">
    <source>
        <dbReference type="ARBA" id="ARBA00022777"/>
    </source>
</evidence>
<comment type="similarity">
    <text evidence="14">Belongs to the ribF family.</text>
</comment>
<dbReference type="Pfam" id="PF06574">
    <property type="entry name" value="FAD_syn"/>
    <property type="match status" value="1"/>
</dbReference>
<evidence type="ECO:0000256" key="4">
    <source>
        <dbReference type="ARBA" id="ARBA00022643"/>
    </source>
</evidence>
<dbReference type="NCBIfam" id="NF004160">
    <property type="entry name" value="PRK05627.1-3"/>
    <property type="match status" value="1"/>
</dbReference>
<evidence type="ECO:0000256" key="12">
    <source>
        <dbReference type="ARBA" id="ARBA00047880"/>
    </source>
</evidence>
<dbReference type="InterPro" id="IPR014729">
    <property type="entry name" value="Rossmann-like_a/b/a_fold"/>
</dbReference>
<dbReference type="NCBIfam" id="TIGR00083">
    <property type="entry name" value="ribF"/>
    <property type="match status" value="1"/>
</dbReference>
<keyword evidence="4 14" id="KW-0288">FMN</keyword>
<dbReference type="PIRSF" id="PIRSF004491">
    <property type="entry name" value="FAD_Synth"/>
    <property type="match status" value="1"/>
</dbReference>
<evidence type="ECO:0000256" key="14">
    <source>
        <dbReference type="PIRNR" id="PIRNR004491"/>
    </source>
</evidence>
<comment type="caution">
    <text evidence="16">The sequence shown here is derived from an EMBL/GenBank/DDBJ whole genome shotgun (WGS) entry which is preliminary data.</text>
</comment>
<dbReference type="Pfam" id="PF01687">
    <property type="entry name" value="Flavokinase"/>
    <property type="match status" value="1"/>
</dbReference>
<sequence length="312" mass="35676">MQTIMLTYPHSVVLDELPETVAAIGFFDGVHKGHQKVIQTAVDEAKARQMQSAVITFHPHPSVVLRKDVQHVKYITPLREKQEILKRLGVDRLYVITFDKTLSALEPQDFIDHFIIDLNIKHLVSGFDFSYGHKGRGNVHTIQEHARGMFTFASVGEVKMDGEKISSTRIRELLQNGWVSKANSLLGRPLSVRGIVKEGDKRGRTIGYPTANMDVSNDALLPKVGVYAVNVLYKNEVYEGMASLGYNPTFTEDRKEPIIEVNIFDYSNDLYGEELILEWHSFIRDEEKFDSAAELVKQIEDDERRIRDFFRH</sequence>
<evidence type="ECO:0000313" key="17">
    <source>
        <dbReference type="Proteomes" id="UP001597502"/>
    </source>
</evidence>
<dbReference type="PANTHER" id="PTHR22749:SF6">
    <property type="entry name" value="RIBOFLAVIN KINASE"/>
    <property type="match status" value="1"/>
</dbReference>
<dbReference type="GO" id="GO:0003919">
    <property type="term" value="F:FMN adenylyltransferase activity"/>
    <property type="evidence" value="ECO:0007669"/>
    <property type="project" value="UniProtKB-EC"/>
</dbReference>
<keyword evidence="7 14" id="KW-0547">Nucleotide-binding</keyword>
<keyword evidence="3 14" id="KW-0285">Flavoprotein</keyword>
<keyword evidence="8 14" id="KW-0418">Kinase</keyword>